<evidence type="ECO:0000313" key="1">
    <source>
        <dbReference type="EMBL" id="QBK92444.1"/>
    </source>
</evidence>
<dbReference type="EMBL" id="MK500577">
    <property type="protein sequence ID" value="QBK92444.1"/>
    <property type="molecule type" value="Genomic_DNA"/>
</dbReference>
<proteinExistence type="predicted"/>
<accession>A0A481Z973</accession>
<gene>
    <name evidence="1" type="ORF">LCPAC401_00820</name>
</gene>
<reference evidence="1" key="1">
    <citation type="journal article" date="2019" name="MBio">
        <title>Virus Genomes from Deep Sea Sediments Expand the Ocean Megavirome and Support Independent Origins of Viral Gigantism.</title>
        <authorList>
            <person name="Backstrom D."/>
            <person name="Yutin N."/>
            <person name="Jorgensen S.L."/>
            <person name="Dharamshi J."/>
            <person name="Homa F."/>
            <person name="Zaremba-Niedwiedzka K."/>
            <person name="Spang A."/>
            <person name="Wolf Y.I."/>
            <person name="Koonin E.V."/>
            <person name="Ettema T.J."/>
        </authorList>
    </citation>
    <scope>NUCLEOTIDE SEQUENCE</scope>
</reference>
<organism evidence="1">
    <name type="scientific">Pithovirus LCPAC401</name>
    <dbReference type="NCBI Taxonomy" id="2506595"/>
    <lineage>
        <taxon>Viruses</taxon>
        <taxon>Pithoviruses</taxon>
    </lineage>
</organism>
<sequence length="173" mass="19972">MINLGKKWVNGMTYKELLEEADSRGQESLLYLYTLKNEYVREVLNIRNDTIYTDYFFSGSLRIPDLLSSEFCGDEDEDKDKIAKVLTKELGVIAAAISVRYYSYPEAPASEPLDRIRDLDPRTADYTGEVRKKTDLWAVIIDELFDYTIYLVSYSDINDELTLYNIIYPDVGA</sequence>
<protein>
    <submittedName>
        <fullName evidence="1">Uncharacterized protein</fullName>
    </submittedName>
</protein>
<name>A0A481Z973_9VIRU</name>